<gene>
    <name evidence="2" type="ORF">P153DRAFT_428993</name>
</gene>
<feature type="compositionally biased region" description="Polar residues" evidence="1">
    <location>
        <begin position="209"/>
        <end position="225"/>
    </location>
</feature>
<proteinExistence type="predicted"/>
<dbReference type="OrthoDB" id="3937761at2759"/>
<organism evidence="2 3">
    <name type="scientific">Dothidotthia symphoricarpi CBS 119687</name>
    <dbReference type="NCBI Taxonomy" id="1392245"/>
    <lineage>
        <taxon>Eukaryota</taxon>
        <taxon>Fungi</taxon>
        <taxon>Dikarya</taxon>
        <taxon>Ascomycota</taxon>
        <taxon>Pezizomycotina</taxon>
        <taxon>Dothideomycetes</taxon>
        <taxon>Pleosporomycetidae</taxon>
        <taxon>Pleosporales</taxon>
        <taxon>Dothidotthiaceae</taxon>
        <taxon>Dothidotthia</taxon>
    </lineage>
</organism>
<feature type="compositionally biased region" description="Acidic residues" evidence="1">
    <location>
        <begin position="876"/>
        <end position="904"/>
    </location>
</feature>
<feature type="region of interest" description="Disordered" evidence="1">
    <location>
        <begin position="31"/>
        <end position="64"/>
    </location>
</feature>
<protein>
    <submittedName>
        <fullName evidence="2">Uncharacterized protein</fullName>
    </submittedName>
</protein>
<reference evidence="2" key="1">
    <citation type="journal article" date="2020" name="Stud. Mycol.">
        <title>101 Dothideomycetes genomes: a test case for predicting lifestyles and emergence of pathogens.</title>
        <authorList>
            <person name="Haridas S."/>
            <person name="Albert R."/>
            <person name="Binder M."/>
            <person name="Bloem J."/>
            <person name="Labutti K."/>
            <person name="Salamov A."/>
            <person name="Andreopoulos B."/>
            <person name="Baker S."/>
            <person name="Barry K."/>
            <person name="Bills G."/>
            <person name="Bluhm B."/>
            <person name="Cannon C."/>
            <person name="Castanera R."/>
            <person name="Culley D."/>
            <person name="Daum C."/>
            <person name="Ezra D."/>
            <person name="Gonzalez J."/>
            <person name="Henrissat B."/>
            <person name="Kuo A."/>
            <person name="Liang C."/>
            <person name="Lipzen A."/>
            <person name="Lutzoni F."/>
            <person name="Magnuson J."/>
            <person name="Mondo S."/>
            <person name="Nolan M."/>
            <person name="Ohm R."/>
            <person name="Pangilinan J."/>
            <person name="Park H.-J."/>
            <person name="Ramirez L."/>
            <person name="Alfaro M."/>
            <person name="Sun H."/>
            <person name="Tritt A."/>
            <person name="Yoshinaga Y."/>
            <person name="Zwiers L.-H."/>
            <person name="Turgeon B."/>
            <person name="Goodwin S."/>
            <person name="Spatafora J."/>
            <person name="Crous P."/>
            <person name="Grigoriev I."/>
        </authorList>
    </citation>
    <scope>NUCLEOTIDE SEQUENCE</scope>
    <source>
        <strain evidence="2">CBS 119687</strain>
    </source>
</reference>
<name>A0A6A6AP68_9PLEO</name>
<keyword evidence="3" id="KW-1185">Reference proteome</keyword>
<dbReference type="AlphaFoldDB" id="A0A6A6AP68"/>
<dbReference type="RefSeq" id="XP_033527370.1">
    <property type="nucleotide sequence ID" value="XM_033672744.1"/>
</dbReference>
<feature type="compositionally biased region" description="Polar residues" evidence="1">
    <location>
        <begin position="309"/>
        <end position="321"/>
    </location>
</feature>
<feature type="compositionally biased region" description="Polar residues" evidence="1">
    <location>
        <begin position="31"/>
        <end position="47"/>
    </location>
</feature>
<dbReference type="GeneID" id="54413176"/>
<sequence>MPITRPDDGHEYNEFPEHLDGNSLLPFNPSQPINASNLRLNGSSAGSTWHPAVQRQPQPGPWSNPVAATNQVTDPGLELWGLSGTATASQQLEALELELRRNELLKKKLELQIQIRHEQSHGLLNPEEHMPPHQRDVVNMGTMDASLSLSTISHAQFPAVTAGFLSAPDVDQWNQSPSSMIAVAGLDDAQLLPRHVISDFQYNDRHAGSFSNPSDHQITSTNTGDATIPCPDSYSNVMEYVRSDLEYPEPPYLFSTVPSDQFCMYGTAPGMTANFAEPYVTTPLPTESPYELGMLYPVPLVQPHHLAVQDQSSDQPPTQEQEVAEPAPTSLVPRKPRKRPRSPDSNKERRLSKLAKRTKVPSNYLGLMCHSGLMISSTRQKRTEAQKKNRQDLKKRGGSCILCFVLKMVCQGGNPCERCKEFWAKRADSSTSFKWSCVVRTRMADIEIFKFPSDTGDEHHVGSPERLATSQLLSLSQNDTGKDILGIITNLISLLNMLEPTKVLRALSHSTELDRNPLPARWLFFSYIQSLLRWKKAILCLNPGLKEIVQFAETQYVHLSRVVLADCDDVDSLPLKEKSIAILVHTALVLDNIRHLKSMEGINPSAVSHLESLQKSRLEILCARLFALDSPFMQLVKQNWKYQLLVGMVKYEHQTCLTSQGQDTLFPENVYSYVGTLINRQVVYNSLSKMFREIRVRNYPCGWTSVFFPRSYWTLFPRMKRSISRKTKTPFSRSSFVRGLVDHIMMPTIEEMVDVQEILGWKKISLLFHDAVVYWLKDLLTHCNEASKVMFEDKPQSLECYRLMKILVLAGRLVRRYHSWVGVEEFGSETDPHLLAEKMQDWLRTEKPILECEEERLSSELSRLKHAIDAHFDSEGISEDEESVEDESSDEECVVGESSDEDEW</sequence>
<evidence type="ECO:0000313" key="3">
    <source>
        <dbReference type="Proteomes" id="UP000799771"/>
    </source>
</evidence>
<feature type="compositionally biased region" description="Basic and acidic residues" evidence="1">
    <location>
        <begin position="341"/>
        <end position="351"/>
    </location>
</feature>
<feature type="region of interest" description="Disordered" evidence="1">
    <location>
        <begin position="208"/>
        <end position="227"/>
    </location>
</feature>
<feature type="region of interest" description="Disordered" evidence="1">
    <location>
        <begin position="308"/>
        <end position="355"/>
    </location>
</feature>
<accession>A0A6A6AP68</accession>
<dbReference type="Proteomes" id="UP000799771">
    <property type="component" value="Unassembled WGS sequence"/>
</dbReference>
<dbReference type="EMBL" id="ML977500">
    <property type="protein sequence ID" value="KAF2132983.1"/>
    <property type="molecule type" value="Genomic_DNA"/>
</dbReference>
<feature type="region of interest" description="Disordered" evidence="1">
    <location>
        <begin position="872"/>
        <end position="904"/>
    </location>
</feature>
<evidence type="ECO:0000313" key="2">
    <source>
        <dbReference type="EMBL" id="KAF2132983.1"/>
    </source>
</evidence>
<evidence type="ECO:0000256" key="1">
    <source>
        <dbReference type="SAM" id="MobiDB-lite"/>
    </source>
</evidence>